<dbReference type="Pfam" id="PF00300">
    <property type="entry name" value="His_Phos_1"/>
    <property type="match status" value="2"/>
</dbReference>
<dbReference type="Gene3D" id="3.40.50.1240">
    <property type="entry name" value="Phosphoglycerate mutase-like"/>
    <property type="match status" value="1"/>
</dbReference>
<dbReference type="InterPro" id="IPR013078">
    <property type="entry name" value="His_Pase_superF_clade-1"/>
</dbReference>
<dbReference type="InterPro" id="IPR029033">
    <property type="entry name" value="His_PPase_superfam"/>
</dbReference>
<dbReference type="Proteomes" id="UP000093391">
    <property type="component" value="Chromosome"/>
</dbReference>
<dbReference type="STRING" id="1789224.BFG52_08665"/>
<dbReference type="GO" id="GO:0005737">
    <property type="term" value="C:cytoplasm"/>
    <property type="evidence" value="ECO:0007669"/>
    <property type="project" value="TreeGrafter"/>
</dbReference>
<gene>
    <name evidence="1" type="ORF">BFG52_08665</name>
</gene>
<sequence length="232" mass="26169">MSTVYLIRHGQASFGADNYDCLSDKGRLQAQLLGRHLADLLKHPPHVIAGSMQRHQDTAKLALTESFPDAVIHTDAQWNEFDHHQVFAKYDQRFESPALLKQAIVEADNPSAYFDELFSAAAGQWSNPTYAHLYQESWQQFQQRIAQALEQLIVYLTTQPTANVLLFSSGGVISTAVGQLLDLTMLKTFQLNWSIANCSISSIRIQDLKAQLLSLNEHQFIKVHAPHLLTWL</sequence>
<dbReference type="AlphaFoldDB" id="A0A1B2LZQ0"/>
<evidence type="ECO:0000313" key="2">
    <source>
        <dbReference type="Proteomes" id="UP000093391"/>
    </source>
</evidence>
<dbReference type="InterPro" id="IPR050275">
    <property type="entry name" value="PGM_Phosphatase"/>
</dbReference>
<protein>
    <submittedName>
        <fullName evidence="1">Histidine phosphatase family protein</fullName>
    </submittedName>
</protein>
<dbReference type="KEGG" id="ala:BFG52_08665"/>
<dbReference type="GO" id="GO:0016791">
    <property type="term" value="F:phosphatase activity"/>
    <property type="evidence" value="ECO:0007669"/>
    <property type="project" value="TreeGrafter"/>
</dbReference>
<accession>A0A1B2LZQ0</accession>
<dbReference type="RefSeq" id="WP_067554814.1">
    <property type="nucleotide sequence ID" value="NZ_CP016895.1"/>
</dbReference>
<dbReference type="SMART" id="SM00855">
    <property type="entry name" value="PGAM"/>
    <property type="match status" value="1"/>
</dbReference>
<evidence type="ECO:0000313" key="1">
    <source>
        <dbReference type="EMBL" id="AOA58420.1"/>
    </source>
</evidence>
<dbReference type="EMBL" id="CP016895">
    <property type="protein sequence ID" value="AOA58420.1"/>
    <property type="molecule type" value="Genomic_DNA"/>
</dbReference>
<dbReference type="PANTHER" id="PTHR48100:SF1">
    <property type="entry name" value="HISTIDINE PHOSPHATASE FAMILY PROTEIN-RELATED"/>
    <property type="match status" value="1"/>
</dbReference>
<dbReference type="CDD" id="cd07067">
    <property type="entry name" value="HP_PGM_like"/>
    <property type="match status" value="1"/>
</dbReference>
<organism evidence="1 2">
    <name type="scientific">Acinetobacter larvae</name>
    <dbReference type="NCBI Taxonomy" id="1789224"/>
    <lineage>
        <taxon>Bacteria</taxon>
        <taxon>Pseudomonadati</taxon>
        <taxon>Pseudomonadota</taxon>
        <taxon>Gammaproteobacteria</taxon>
        <taxon>Moraxellales</taxon>
        <taxon>Moraxellaceae</taxon>
        <taxon>Acinetobacter</taxon>
    </lineage>
</organism>
<reference evidence="2" key="1">
    <citation type="submission" date="2016-08" db="EMBL/GenBank/DDBJ databases">
        <authorList>
            <person name="Liu S."/>
        </authorList>
    </citation>
    <scope>NUCLEOTIDE SEQUENCE [LARGE SCALE GENOMIC DNA]</scope>
    <source>
        <strain evidence="2">BRTC-1</strain>
    </source>
</reference>
<keyword evidence="2" id="KW-1185">Reference proteome</keyword>
<dbReference type="SUPFAM" id="SSF53254">
    <property type="entry name" value="Phosphoglycerate mutase-like"/>
    <property type="match status" value="1"/>
</dbReference>
<name>A0A1B2LZQ0_9GAMM</name>
<dbReference type="OrthoDB" id="280692at2"/>
<dbReference type="PANTHER" id="PTHR48100">
    <property type="entry name" value="BROAD-SPECIFICITY PHOSPHATASE YOR283W-RELATED"/>
    <property type="match status" value="1"/>
</dbReference>
<proteinExistence type="predicted"/>